<dbReference type="AlphaFoldDB" id="A0A0P8XJY0"/>
<dbReference type="InParanoid" id="A0A0P8XJY0"/>
<dbReference type="EMBL" id="CH902622">
    <property type="protein sequence ID" value="KPU75048.1"/>
    <property type="molecule type" value="Genomic_DNA"/>
</dbReference>
<organism evidence="2 3">
    <name type="scientific">Drosophila ananassae</name>
    <name type="common">Fruit fly</name>
    <dbReference type="NCBI Taxonomy" id="7217"/>
    <lineage>
        <taxon>Eukaryota</taxon>
        <taxon>Metazoa</taxon>
        <taxon>Ecdysozoa</taxon>
        <taxon>Arthropoda</taxon>
        <taxon>Hexapoda</taxon>
        <taxon>Insecta</taxon>
        <taxon>Pterygota</taxon>
        <taxon>Neoptera</taxon>
        <taxon>Endopterygota</taxon>
        <taxon>Diptera</taxon>
        <taxon>Brachycera</taxon>
        <taxon>Muscomorpha</taxon>
        <taxon>Ephydroidea</taxon>
        <taxon>Drosophilidae</taxon>
        <taxon>Drosophila</taxon>
        <taxon>Sophophora</taxon>
    </lineage>
</organism>
<evidence type="ECO:0000313" key="2">
    <source>
        <dbReference type="EMBL" id="KPU75048.1"/>
    </source>
</evidence>
<feature type="region of interest" description="Disordered" evidence="1">
    <location>
        <begin position="1"/>
        <end position="22"/>
    </location>
</feature>
<reference evidence="2 3" key="1">
    <citation type="journal article" date="2007" name="Nature">
        <title>Evolution of genes and genomes on the Drosophila phylogeny.</title>
        <authorList>
            <consortium name="Drosophila 12 Genomes Consortium"/>
            <person name="Clark A.G."/>
            <person name="Eisen M.B."/>
            <person name="Smith D.R."/>
            <person name="Bergman C.M."/>
            <person name="Oliver B."/>
            <person name="Markow T.A."/>
            <person name="Kaufman T.C."/>
            <person name="Kellis M."/>
            <person name="Gelbart W."/>
            <person name="Iyer V.N."/>
            <person name="Pollard D.A."/>
            <person name="Sackton T.B."/>
            <person name="Larracuente A.M."/>
            <person name="Singh N.D."/>
            <person name="Abad J.P."/>
            <person name="Abt D.N."/>
            <person name="Adryan B."/>
            <person name="Aguade M."/>
            <person name="Akashi H."/>
            <person name="Anderson W.W."/>
            <person name="Aquadro C.F."/>
            <person name="Ardell D.H."/>
            <person name="Arguello R."/>
            <person name="Artieri C.G."/>
            <person name="Barbash D.A."/>
            <person name="Barker D."/>
            <person name="Barsanti P."/>
            <person name="Batterham P."/>
            <person name="Batzoglou S."/>
            <person name="Begun D."/>
            <person name="Bhutkar A."/>
            <person name="Blanco E."/>
            <person name="Bosak S.A."/>
            <person name="Bradley R.K."/>
            <person name="Brand A.D."/>
            <person name="Brent M.R."/>
            <person name="Brooks A.N."/>
            <person name="Brown R.H."/>
            <person name="Butlin R.K."/>
            <person name="Caggese C."/>
            <person name="Calvi B.R."/>
            <person name="Bernardo de Carvalho A."/>
            <person name="Caspi A."/>
            <person name="Castrezana S."/>
            <person name="Celniker S.E."/>
            <person name="Chang J.L."/>
            <person name="Chapple C."/>
            <person name="Chatterji S."/>
            <person name="Chinwalla A."/>
            <person name="Civetta A."/>
            <person name="Clifton S.W."/>
            <person name="Comeron J.M."/>
            <person name="Costello J.C."/>
            <person name="Coyne J.A."/>
            <person name="Daub J."/>
            <person name="David R.G."/>
            <person name="Delcher A.L."/>
            <person name="Delehaunty K."/>
            <person name="Do C.B."/>
            <person name="Ebling H."/>
            <person name="Edwards K."/>
            <person name="Eickbush T."/>
            <person name="Evans J.D."/>
            <person name="Filipski A."/>
            <person name="Findeiss S."/>
            <person name="Freyhult E."/>
            <person name="Fulton L."/>
            <person name="Fulton R."/>
            <person name="Garcia A.C."/>
            <person name="Gardiner A."/>
            <person name="Garfield D.A."/>
            <person name="Garvin B.E."/>
            <person name="Gibson G."/>
            <person name="Gilbert D."/>
            <person name="Gnerre S."/>
            <person name="Godfrey J."/>
            <person name="Good R."/>
            <person name="Gotea V."/>
            <person name="Gravely B."/>
            <person name="Greenberg A.J."/>
            <person name="Griffiths-Jones S."/>
            <person name="Gross S."/>
            <person name="Guigo R."/>
            <person name="Gustafson E.A."/>
            <person name="Haerty W."/>
            <person name="Hahn M.W."/>
            <person name="Halligan D.L."/>
            <person name="Halpern A.L."/>
            <person name="Halter G.M."/>
            <person name="Han M.V."/>
            <person name="Heger A."/>
            <person name="Hillier L."/>
            <person name="Hinrichs A.S."/>
            <person name="Holmes I."/>
            <person name="Hoskins R.A."/>
            <person name="Hubisz M.J."/>
            <person name="Hultmark D."/>
            <person name="Huntley M.A."/>
            <person name="Jaffe D.B."/>
            <person name="Jagadeeshan S."/>
            <person name="Jeck W.R."/>
            <person name="Johnson J."/>
            <person name="Jones C.D."/>
            <person name="Jordan W.C."/>
            <person name="Karpen G.H."/>
            <person name="Kataoka E."/>
            <person name="Keightley P.D."/>
            <person name="Kheradpour P."/>
            <person name="Kirkness E.F."/>
            <person name="Koerich L.B."/>
            <person name="Kristiansen K."/>
            <person name="Kudrna D."/>
            <person name="Kulathinal R.J."/>
            <person name="Kumar S."/>
            <person name="Kwok R."/>
            <person name="Lander E."/>
            <person name="Langley C.H."/>
            <person name="Lapoint R."/>
            <person name="Lazzaro B.P."/>
            <person name="Lee S.J."/>
            <person name="Levesque L."/>
            <person name="Li R."/>
            <person name="Lin C.F."/>
            <person name="Lin M.F."/>
            <person name="Lindblad-Toh K."/>
            <person name="Llopart A."/>
            <person name="Long M."/>
            <person name="Low L."/>
            <person name="Lozovsky E."/>
            <person name="Lu J."/>
            <person name="Luo M."/>
            <person name="Machado C.A."/>
            <person name="Makalowski W."/>
            <person name="Marzo M."/>
            <person name="Matsuda M."/>
            <person name="Matzkin L."/>
            <person name="McAllister B."/>
            <person name="McBride C.S."/>
            <person name="McKernan B."/>
            <person name="McKernan K."/>
            <person name="Mendez-Lago M."/>
            <person name="Minx P."/>
            <person name="Mollenhauer M.U."/>
            <person name="Montooth K."/>
            <person name="Mount S.M."/>
            <person name="Mu X."/>
            <person name="Myers E."/>
            <person name="Negre B."/>
            <person name="Newfeld S."/>
            <person name="Nielsen R."/>
            <person name="Noor M.A."/>
            <person name="O'Grady P."/>
            <person name="Pachter L."/>
            <person name="Papaceit M."/>
            <person name="Parisi M.J."/>
            <person name="Parisi M."/>
            <person name="Parts L."/>
            <person name="Pedersen J.S."/>
            <person name="Pesole G."/>
            <person name="Phillippy A.M."/>
            <person name="Ponting C.P."/>
            <person name="Pop M."/>
            <person name="Porcelli D."/>
            <person name="Powell J.R."/>
            <person name="Prohaska S."/>
            <person name="Pruitt K."/>
            <person name="Puig M."/>
            <person name="Quesneville H."/>
            <person name="Ram K.R."/>
            <person name="Rand D."/>
            <person name="Rasmussen M.D."/>
            <person name="Reed L.K."/>
            <person name="Reenan R."/>
            <person name="Reily A."/>
            <person name="Remington K.A."/>
            <person name="Rieger T.T."/>
            <person name="Ritchie M.G."/>
            <person name="Robin C."/>
            <person name="Rogers Y.H."/>
            <person name="Rohde C."/>
            <person name="Rozas J."/>
            <person name="Rubenfield M.J."/>
            <person name="Ruiz A."/>
            <person name="Russo S."/>
            <person name="Salzberg S.L."/>
            <person name="Sanchez-Gracia A."/>
            <person name="Saranga D.J."/>
            <person name="Sato H."/>
            <person name="Schaeffer S.W."/>
            <person name="Schatz M.C."/>
            <person name="Schlenke T."/>
            <person name="Schwartz R."/>
            <person name="Segarra C."/>
            <person name="Singh R.S."/>
            <person name="Sirot L."/>
            <person name="Sirota M."/>
            <person name="Sisneros N.B."/>
            <person name="Smith C.D."/>
            <person name="Smith T.F."/>
            <person name="Spieth J."/>
            <person name="Stage D.E."/>
            <person name="Stark A."/>
            <person name="Stephan W."/>
            <person name="Strausberg R.L."/>
            <person name="Strempel S."/>
            <person name="Sturgill D."/>
            <person name="Sutton G."/>
            <person name="Sutton G.G."/>
            <person name="Tao W."/>
            <person name="Teichmann S."/>
            <person name="Tobari Y.N."/>
            <person name="Tomimura Y."/>
            <person name="Tsolas J.M."/>
            <person name="Valente V.L."/>
            <person name="Venter E."/>
            <person name="Venter J.C."/>
            <person name="Vicario S."/>
            <person name="Vieira F.G."/>
            <person name="Vilella A.J."/>
            <person name="Villasante A."/>
            <person name="Walenz B."/>
            <person name="Wang J."/>
            <person name="Wasserman M."/>
            <person name="Watts T."/>
            <person name="Wilson D."/>
            <person name="Wilson R.K."/>
            <person name="Wing R.A."/>
            <person name="Wolfner M.F."/>
            <person name="Wong A."/>
            <person name="Wong G.K."/>
            <person name="Wu C.I."/>
            <person name="Wu G."/>
            <person name="Yamamoto D."/>
            <person name="Yang H.P."/>
            <person name="Yang S.P."/>
            <person name="Yorke J.A."/>
            <person name="Yoshida K."/>
            <person name="Zdobnov E."/>
            <person name="Zhang P."/>
            <person name="Zhang Y."/>
            <person name="Zimin A.V."/>
            <person name="Baldwin J."/>
            <person name="Abdouelleil A."/>
            <person name="Abdulkadir J."/>
            <person name="Abebe A."/>
            <person name="Abera B."/>
            <person name="Abreu J."/>
            <person name="Acer S.C."/>
            <person name="Aftuck L."/>
            <person name="Alexander A."/>
            <person name="An P."/>
            <person name="Anderson E."/>
            <person name="Anderson S."/>
            <person name="Arachi H."/>
            <person name="Azer M."/>
            <person name="Bachantsang P."/>
            <person name="Barry A."/>
            <person name="Bayul T."/>
            <person name="Berlin A."/>
            <person name="Bessette D."/>
            <person name="Bloom T."/>
            <person name="Blye J."/>
            <person name="Boguslavskiy L."/>
            <person name="Bonnet C."/>
            <person name="Boukhgalter B."/>
            <person name="Bourzgui I."/>
            <person name="Brown A."/>
            <person name="Cahill P."/>
            <person name="Channer S."/>
            <person name="Cheshatsang Y."/>
            <person name="Chuda L."/>
            <person name="Citroen M."/>
            <person name="Collymore A."/>
            <person name="Cooke P."/>
            <person name="Costello M."/>
            <person name="D'Aco K."/>
            <person name="Daza R."/>
            <person name="De Haan G."/>
            <person name="DeGray S."/>
            <person name="DeMaso C."/>
            <person name="Dhargay N."/>
            <person name="Dooley K."/>
            <person name="Dooley E."/>
            <person name="Doricent M."/>
            <person name="Dorje P."/>
            <person name="Dorjee K."/>
            <person name="Dupes A."/>
            <person name="Elong R."/>
            <person name="Falk J."/>
            <person name="Farina A."/>
            <person name="Faro S."/>
            <person name="Ferguson D."/>
            <person name="Fisher S."/>
            <person name="Foley C.D."/>
            <person name="Franke A."/>
            <person name="Friedrich D."/>
            <person name="Gadbois L."/>
            <person name="Gearin G."/>
            <person name="Gearin C.R."/>
            <person name="Giannoukos G."/>
            <person name="Goode T."/>
            <person name="Graham J."/>
            <person name="Grandbois E."/>
            <person name="Grewal S."/>
            <person name="Gyaltsen K."/>
            <person name="Hafez N."/>
            <person name="Hagos B."/>
            <person name="Hall J."/>
            <person name="Henson C."/>
            <person name="Hollinger A."/>
            <person name="Honan T."/>
            <person name="Huard M.D."/>
            <person name="Hughes L."/>
            <person name="Hurhula B."/>
            <person name="Husby M.E."/>
            <person name="Kamat A."/>
            <person name="Kanga B."/>
            <person name="Kashin S."/>
            <person name="Khazanovich D."/>
            <person name="Kisner P."/>
            <person name="Lance K."/>
            <person name="Lara M."/>
            <person name="Lee W."/>
            <person name="Lennon N."/>
            <person name="Letendre F."/>
            <person name="LeVine R."/>
            <person name="Lipovsky A."/>
            <person name="Liu X."/>
            <person name="Liu J."/>
            <person name="Liu S."/>
            <person name="Lokyitsang T."/>
            <person name="Lokyitsang Y."/>
            <person name="Lubonja R."/>
            <person name="Lui A."/>
            <person name="MacDonald P."/>
            <person name="Magnisalis V."/>
            <person name="Maru K."/>
            <person name="Matthews C."/>
            <person name="McCusker W."/>
            <person name="McDonough S."/>
            <person name="Mehta T."/>
            <person name="Meldrim J."/>
            <person name="Meneus L."/>
            <person name="Mihai O."/>
            <person name="Mihalev A."/>
            <person name="Mihova T."/>
            <person name="Mittelman R."/>
            <person name="Mlenga V."/>
            <person name="Montmayeur A."/>
            <person name="Mulrain L."/>
            <person name="Navidi A."/>
            <person name="Naylor J."/>
            <person name="Negash T."/>
            <person name="Nguyen T."/>
            <person name="Nguyen N."/>
            <person name="Nicol R."/>
            <person name="Norbu C."/>
            <person name="Norbu N."/>
            <person name="Novod N."/>
            <person name="O'Neill B."/>
            <person name="Osman S."/>
            <person name="Markiewicz E."/>
            <person name="Oyono O.L."/>
            <person name="Patti C."/>
            <person name="Phunkhang P."/>
            <person name="Pierre F."/>
            <person name="Priest M."/>
            <person name="Raghuraman S."/>
            <person name="Rege F."/>
            <person name="Reyes R."/>
            <person name="Rise C."/>
            <person name="Rogov P."/>
            <person name="Ross K."/>
            <person name="Ryan E."/>
            <person name="Settipalli S."/>
            <person name="Shea T."/>
            <person name="Sherpa N."/>
            <person name="Shi L."/>
            <person name="Shih D."/>
            <person name="Sparrow T."/>
            <person name="Spaulding J."/>
            <person name="Stalker J."/>
            <person name="Stange-Thomann N."/>
            <person name="Stavropoulos S."/>
            <person name="Stone C."/>
            <person name="Strader C."/>
            <person name="Tesfaye S."/>
            <person name="Thomson T."/>
            <person name="Thoulutsang Y."/>
            <person name="Thoulutsang D."/>
            <person name="Topham K."/>
            <person name="Topping I."/>
            <person name="Tsamla T."/>
            <person name="Vassiliev H."/>
            <person name="Vo A."/>
            <person name="Wangchuk T."/>
            <person name="Wangdi T."/>
            <person name="Weiand M."/>
            <person name="Wilkinson J."/>
            <person name="Wilson A."/>
            <person name="Yadav S."/>
            <person name="Young G."/>
            <person name="Yu Q."/>
            <person name="Zembek L."/>
            <person name="Zhong D."/>
            <person name="Zimmer A."/>
            <person name="Zwirko Z."/>
            <person name="Jaffe D.B."/>
            <person name="Alvarez P."/>
            <person name="Brockman W."/>
            <person name="Butler J."/>
            <person name="Chin C."/>
            <person name="Gnerre S."/>
            <person name="Grabherr M."/>
            <person name="Kleber M."/>
            <person name="Mauceli E."/>
            <person name="MacCallum I."/>
        </authorList>
    </citation>
    <scope>NUCLEOTIDE SEQUENCE [LARGE SCALE GENOMIC DNA]</scope>
    <source>
        <strain evidence="3">Tucson 14024-0371.13</strain>
    </source>
</reference>
<name>A0A0P8XJY0_DROAN</name>
<proteinExistence type="predicted"/>
<sequence length="106" mass="10873">MPEGRGRAAPRWHQSGAGAASAVAARPLPLLPSGSVTKMTLKDNHLIVVTEERHVSSSVIAGSVSWSLILLLLSLSLCLALSLCLSACLPVSLARSVVSFALVGSG</sequence>
<evidence type="ECO:0000313" key="3">
    <source>
        <dbReference type="Proteomes" id="UP000007801"/>
    </source>
</evidence>
<accession>A0A0P8XJY0</accession>
<keyword evidence="3" id="KW-1185">Reference proteome</keyword>
<dbReference type="Proteomes" id="UP000007801">
    <property type="component" value="Unassembled WGS sequence"/>
</dbReference>
<evidence type="ECO:0000256" key="1">
    <source>
        <dbReference type="SAM" id="MobiDB-lite"/>
    </source>
</evidence>
<gene>
    <name evidence="2" type="primary">Dana\GF27182</name>
    <name evidence="2" type="ORF">GF27182</name>
</gene>
<protein>
    <submittedName>
        <fullName evidence="2">Uncharacterized protein</fullName>
    </submittedName>
</protein>